<evidence type="ECO:0000313" key="3">
    <source>
        <dbReference type="EnsemblPlants" id="AUR62005787-RA:cds"/>
    </source>
</evidence>
<dbReference type="Gramene" id="AUR62005787-RA">
    <property type="protein sequence ID" value="AUR62005787-RA:cds"/>
    <property type="gene ID" value="AUR62005787"/>
</dbReference>
<feature type="region of interest" description="Disordered" evidence="1">
    <location>
        <begin position="730"/>
        <end position="762"/>
    </location>
</feature>
<keyword evidence="2" id="KW-0812">Transmembrane</keyword>
<evidence type="ECO:0000313" key="4">
    <source>
        <dbReference type="Proteomes" id="UP000596660"/>
    </source>
</evidence>
<dbReference type="PANTHER" id="PTHR46741">
    <property type="entry name" value="OS09G0413600 PROTEIN"/>
    <property type="match status" value="1"/>
</dbReference>
<dbReference type="PANTHER" id="PTHR46741:SF4">
    <property type="entry name" value="FINGER FYVE DOMAIN PROTEIN, PUTATIVE (DUF1666)-RELATED"/>
    <property type="match status" value="1"/>
</dbReference>
<protein>
    <submittedName>
        <fullName evidence="3">Uncharacterized protein</fullName>
    </submittedName>
</protein>
<accession>A0A803L1P9</accession>
<dbReference type="EnsemblPlants" id="AUR62005787-RA">
    <property type="protein sequence ID" value="AUR62005787-RA:cds"/>
    <property type="gene ID" value="AUR62005787"/>
</dbReference>
<name>A0A803L1P9_CHEQI</name>
<reference evidence="3" key="2">
    <citation type="submission" date="2021-03" db="UniProtKB">
        <authorList>
            <consortium name="EnsemblPlants"/>
        </authorList>
    </citation>
    <scope>IDENTIFICATION</scope>
</reference>
<keyword evidence="4" id="KW-1185">Reference proteome</keyword>
<dbReference type="InterPro" id="IPR012870">
    <property type="entry name" value="DUF1666"/>
</dbReference>
<feature type="transmembrane region" description="Helical" evidence="2">
    <location>
        <begin position="12"/>
        <end position="28"/>
    </location>
</feature>
<reference evidence="3" key="1">
    <citation type="journal article" date="2017" name="Nature">
        <title>The genome of Chenopodium quinoa.</title>
        <authorList>
            <person name="Jarvis D.E."/>
            <person name="Ho Y.S."/>
            <person name="Lightfoot D.J."/>
            <person name="Schmoeckel S.M."/>
            <person name="Li B."/>
            <person name="Borm T.J.A."/>
            <person name="Ohyanagi H."/>
            <person name="Mineta K."/>
            <person name="Michell C.T."/>
            <person name="Saber N."/>
            <person name="Kharbatia N.M."/>
            <person name="Rupper R.R."/>
            <person name="Sharp A.R."/>
            <person name="Dally N."/>
            <person name="Boughton B.A."/>
            <person name="Woo Y.H."/>
            <person name="Gao G."/>
            <person name="Schijlen E.G.W.M."/>
            <person name="Guo X."/>
            <person name="Momin A.A."/>
            <person name="Negrao S."/>
            <person name="Al-Babili S."/>
            <person name="Gehring C."/>
            <person name="Roessner U."/>
            <person name="Jung C."/>
            <person name="Murphy K."/>
            <person name="Arold S.T."/>
            <person name="Gojobori T."/>
            <person name="van der Linden C.G."/>
            <person name="van Loo E.N."/>
            <person name="Jellen E.N."/>
            <person name="Maughan P.J."/>
            <person name="Tester M."/>
        </authorList>
    </citation>
    <scope>NUCLEOTIDE SEQUENCE [LARGE SCALE GENOMIC DNA]</scope>
    <source>
        <strain evidence="3">cv. PI 614886</strain>
    </source>
</reference>
<evidence type="ECO:0000256" key="2">
    <source>
        <dbReference type="SAM" id="Phobius"/>
    </source>
</evidence>
<organism evidence="3 4">
    <name type="scientific">Chenopodium quinoa</name>
    <name type="common">Quinoa</name>
    <dbReference type="NCBI Taxonomy" id="63459"/>
    <lineage>
        <taxon>Eukaryota</taxon>
        <taxon>Viridiplantae</taxon>
        <taxon>Streptophyta</taxon>
        <taxon>Embryophyta</taxon>
        <taxon>Tracheophyta</taxon>
        <taxon>Spermatophyta</taxon>
        <taxon>Magnoliopsida</taxon>
        <taxon>eudicotyledons</taxon>
        <taxon>Gunneridae</taxon>
        <taxon>Pentapetalae</taxon>
        <taxon>Caryophyllales</taxon>
        <taxon>Chenopodiaceae</taxon>
        <taxon>Chenopodioideae</taxon>
        <taxon>Atripliceae</taxon>
        <taxon>Chenopodium</taxon>
    </lineage>
</organism>
<keyword evidence="2" id="KW-1133">Transmembrane helix</keyword>
<dbReference type="Proteomes" id="UP000596660">
    <property type="component" value="Unplaced"/>
</dbReference>
<dbReference type="AlphaFoldDB" id="A0A803L1P9"/>
<feature type="compositionally biased region" description="Low complexity" evidence="1">
    <location>
        <begin position="745"/>
        <end position="759"/>
    </location>
</feature>
<sequence>MLFVGDSSWGFLWSLIVDVFGFIFRFFWRLFDQKSVERENGLVLDEFDAKSDMVIIENCKKMEFEEINDENEIPELESEVENVCNTSTSKYQFITGNSVCAFMEEPQTMNFTVQQMFVISHDDSHSPPLTLESLEKDDSPTDVDFRGVSVSSDDDLISHDVVGVVDFCSLEQNDCVELSEEEEEGDVKQGKTECSVIIQRKTEDSVCDYSCNELAVLSFDQDEVLEKEESFVDEKDKVAEKSEICDEVRSSIADSNEFWASIYDYDGFLGENEKFDSTIDDMVYDKGFNDALDPATPVGIGDIRVDYDHDSPSSTDGSAIDHINSELDDVHIGLVEQESVKPSYIELDPQSYCSRNHVDEHVAKDDEYSDSEDDEFDEERLKPSDLKEMVGVDNIEVDEQMGTDLLLEQKELIRQIKKEMRQLKISGLPTILEESESPRVEEDLRPLRIDERIGHKDRMDEIQTFYRRYLDKMRKLDILSQQTMYAIVLLQLKNQDLALNKKVSVPAIKSLLAQNFWSNKLRKHDPVQKLIRDLQRDLELVYVGQLCLSWEMLKWQHHKAEELQAHDPDGFRQHNQVAGEFQKFQVLLQRFTEDEPFHQGPRVQHYVKSRCSLPSLLQVPLIKDDPKSDWRKNNDCGITVKMLKDAIGTSMRVFWDFLHGDKDEVCAIPLMGIHGVHQVVLQDPSDADLLTEIRSSLQKKEKRLKDLVKSGNCLVKKFKKHQDQRISHETLVAQPPPGTGSRPPTVAAASGSVSSTAAADHSNPMARANAVGSPLGASSLPTRYSFGFVRALT</sequence>
<keyword evidence="2" id="KW-0472">Membrane</keyword>
<proteinExistence type="predicted"/>
<evidence type="ECO:0000256" key="1">
    <source>
        <dbReference type="SAM" id="MobiDB-lite"/>
    </source>
</evidence>
<dbReference type="Pfam" id="PF07891">
    <property type="entry name" value="DUF1666"/>
    <property type="match status" value="1"/>
</dbReference>